<evidence type="ECO:0000313" key="3">
    <source>
        <dbReference type="Proteomes" id="UP000236151"/>
    </source>
</evidence>
<evidence type="ECO:0000313" key="2">
    <source>
        <dbReference type="EMBL" id="PNT96716.1"/>
    </source>
</evidence>
<dbReference type="InterPro" id="IPR013320">
    <property type="entry name" value="ConA-like_dom_sf"/>
</dbReference>
<dbReference type="AlphaFoldDB" id="A0A2K2F9V7"/>
<dbReference type="GO" id="GO:0030246">
    <property type="term" value="F:carbohydrate binding"/>
    <property type="evidence" value="ECO:0007669"/>
    <property type="project" value="InterPro"/>
</dbReference>
<reference evidence="2 3" key="1">
    <citation type="submission" date="2017-06" db="EMBL/GenBank/DDBJ databases">
        <title>Investigating the central metabolism of Clostridium thermosuccinogenes.</title>
        <authorList>
            <person name="Koendjbiharie J.G."/>
            <person name="van Kranenburg R."/>
        </authorList>
    </citation>
    <scope>NUCLEOTIDE SEQUENCE [LARGE SCALE GENOMIC DNA]</scope>
    <source>
        <strain evidence="2 3">DSM 5806</strain>
    </source>
</reference>
<dbReference type="Gene3D" id="2.60.120.200">
    <property type="match status" value="1"/>
</dbReference>
<dbReference type="RefSeq" id="WP_103082472.1">
    <property type="nucleotide sequence ID" value="NZ_CP021850.1"/>
</dbReference>
<dbReference type="Pfam" id="PF00139">
    <property type="entry name" value="Lectin_legB"/>
    <property type="match status" value="1"/>
</dbReference>
<dbReference type="InterPro" id="IPR001220">
    <property type="entry name" value="Legume_lectin_dom"/>
</dbReference>
<comment type="caution">
    <text evidence="2">The sequence shown here is derived from an EMBL/GenBank/DDBJ whole genome shotgun (WGS) entry which is preliminary data.</text>
</comment>
<dbReference type="Proteomes" id="UP000236151">
    <property type="component" value="Unassembled WGS sequence"/>
</dbReference>
<accession>A0A2K2F9V7</accession>
<gene>
    <name evidence="2" type="ORF">CDQ84_14605</name>
</gene>
<sequence length="148" mass="16561">MKDFTIAGGPTIRCEISAVVYVNGEHYAKLPLDWYIANEESSGSYNVWIGYDGEEKVLNILCLTPSGEYICHNAFVDLSEMLTDEVYAGFIGSVGDSGSINEILSWHFRNDLNIFDRVIIDVDTALLEDYMELLEGSPVDLTYLPQYG</sequence>
<keyword evidence="3" id="KW-1185">Reference proteome</keyword>
<dbReference type="EMBL" id="NIOJ01000045">
    <property type="protein sequence ID" value="PNT96716.1"/>
    <property type="molecule type" value="Genomic_DNA"/>
</dbReference>
<proteinExistence type="predicted"/>
<dbReference type="KEGG" id="cthd:CDO33_12155"/>
<evidence type="ECO:0000259" key="1">
    <source>
        <dbReference type="Pfam" id="PF00139"/>
    </source>
</evidence>
<feature type="domain" description="Legume lectin" evidence="1">
    <location>
        <begin position="33"/>
        <end position="111"/>
    </location>
</feature>
<name>A0A2K2F9V7_9CLOT</name>
<organism evidence="2 3">
    <name type="scientific">Clostridium thermosuccinogenes</name>
    <dbReference type="NCBI Taxonomy" id="84032"/>
    <lineage>
        <taxon>Bacteria</taxon>
        <taxon>Bacillati</taxon>
        <taxon>Bacillota</taxon>
        <taxon>Clostridia</taxon>
        <taxon>Eubacteriales</taxon>
        <taxon>Clostridiaceae</taxon>
        <taxon>Clostridium</taxon>
    </lineage>
</organism>
<protein>
    <recommendedName>
        <fullName evidence="1">Legume lectin domain-containing protein</fullName>
    </recommendedName>
</protein>
<dbReference type="SUPFAM" id="SSF49899">
    <property type="entry name" value="Concanavalin A-like lectins/glucanases"/>
    <property type="match status" value="1"/>
</dbReference>